<reference evidence="4" key="1">
    <citation type="journal article" date="2019" name="Int. J. Syst. Evol. Microbiol.">
        <title>The Global Catalogue of Microorganisms (GCM) 10K type strain sequencing project: providing services to taxonomists for standard genome sequencing and annotation.</title>
        <authorList>
            <consortium name="The Broad Institute Genomics Platform"/>
            <consortium name="The Broad Institute Genome Sequencing Center for Infectious Disease"/>
            <person name="Wu L."/>
            <person name="Ma J."/>
        </authorList>
    </citation>
    <scope>NUCLEOTIDE SEQUENCE [LARGE SCALE GENOMIC DNA]</scope>
    <source>
        <strain evidence="4">CGMCC 4.1434</strain>
    </source>
</reference>
<dbReference type="RefSeq" id="WP_381437737.1">
    <property type="nucleotide sequence ID" value="NZ_JBHSNO010000009.1"/>
</dbReference>
<organism evidence="3 4">
    <name type="scientific">Sporosarcina soli</name>
    <dbReference type="NCBI Taxonomy" id="334736"/>
    <lineage>
        <taxon>Bacteria</taxon>
        <taxon>Bacillati</taxon>
        <taxon>Bacillota</taxon>
        <taxon>Bacilli</taxon>
        <taxon>Bacillales</taxon>
        <taxon>Caryophanaceae</taxon>
        <taxon>Sporosarcina</taxon>
    </lineage>
</organism>
<sequence>MGWVYLIWIGSIVLCIFGWAYFRSFYRKHKRYFVPYLIFQLGVTLLVISIFIIGQWAGMAYGFISLVIMGLGLIIGLLIFIYSFVQKNDSSHLAARNESSSSTKTLSKKEIEMVINYNLTEEDYIHFNLYHIKNSKTGKQALTWQRFLSPLFFILIAYIYSAISDMPFLPLFITFFIMSILWILFYPKYFYNLITRNAKKMIKEGKNEGLLGEHCMKMTEEGIADTSSQRETKVTWSGITGFKEDDGYIYLYNSSVSAYILPKREIDHVDEVRDYIQSRLIH</sequence>
<keyword evidence="1" id="KW-0472">Membrane</keyword>
<evidence type="ECO:0000259" key="2">
    <source>
        <dbReference type="Pfam" id="PF14317"/>
    </source>
</evidence>
<feature type="domain" description="YcxB-like C-terminal" evidence="2">
    <location>
        <begin position="219"/>
        <end position="267"/>
    </location>
</feature>
<feature type="transmembrane region" description="Helical" evidence="1">
    <location>
        <begin position="34"/>
        <end position="57"/>
    </location>
</feature>
<keyword evidence="1" id="KW-0812">Transmembrane</keyword>
<feature type="transmembrane region" description="Helical" evidence="1">
    <location>
        <begin position="63"/>
        <end position="85"/>
    </location>
</feature>
<comment type="caution">
    <text evidence="3">The sequence shown here is derived from an EMBL/GenBank/DDBJ whole genome shotgun (WGS) entry which is preliminary data.</text>
</comment>
<dbReference type="Proteomes" id="UP001596109">
    <property type="component" value="Unassembled WGS sequence"/>
</dbReference>
<gene>
    <name evidence="3" type="ORF">ACFPRA_17875</name>
</gene>
<evidence type="ECO:0000313" key="3">
    <source>
        <dbReference type="EMBL" id="MFC5590772.1"/>
    </source>
</evidence>
<dbReference type="EMBL" id="JBHSNO010000009">
    <property type="protein sequence ID" value="MFC5590772.1"/>
    <property type="molecule type" value="Genomic_DNA"/>
</dbReference>
<proteinExistence type="predicted"/>
<dbReference type="InterPro" id="IPR025588">
    <property type="entry name" value="YcxB-like_C"/>
</dbReference>
<feature type="transmembrane region" description="Helical" evidence="1">
    <location>
        <begin position="169"/>
        <end position="191"/>
    </location>
</feature>
<evidence type="ECO:0000256" key="1">
    <source>
        <dbReference type="SAM" id="Phobius"/>
    </source>
</evidence>
<dbReference type="Pfam" id="PF14317">
    <property type="entry name" value="YcxB"/>
    <property type="match status" value="1"/>
</dbReference>
<feature type="transmembrane region" description="Helical" evidence="1">
    <location>
        <begin position="143"/>
        <end position="163"/>
    </location>
</feature>
<feature type="transmembrane region" description="Helical" evidence="1">
    <location>
        <begin position="6"/>
        <end position="22"/>
    </location>
</feature>
<accession>A0ABW0TN42</accession>
<keyword evidence="4" id="KW-1185">Reference proteome</keyword>
<evidence type="ECO:0000313" key="4">
    <source>
        <dbReference type="Proteomes" id="UP001596109"/>
    </source>
</evidence>
<name>A0ABW0TN42_9BACL</name>
<protein>
    <submittedName>
        <fullName evidence="3">YcxB family protein</fullName>
    </submittedName>
</protein>
<keyword evidence="1" id="KW-1133">Transmembrane helix</keyword>